<gene>
    <name evidence="6" type="ORF">MSPICULIGERA_LOCUS17900</name>
</gene>
<feature type="transmembrane region" description="Helical" evidence="5">
    <location>
        <begin position="6"/>
        <end position="25"/>
    </location>
</feature>
<reference evidence="6" key="1">
    <citation type="submission" date="2023-06" db="EMBL/GenBank/DDBJ databases">
        <authorList>
            <person name="Delattre M."/>
        </authorList>
    </citation>
    <scope>NUCLEOTIDE SEQUENCE</scope>
    <source>
        <strain evidence="6">AF72</strain>
    </source>
</reference>
<proteinExistence type="predicted"/>
<feature type="non-terminal residue" evidence="6">
    <location>
        <position position="248"/>
    </location>
</feature>
<evidence type="ECO:0000313" key="6">
    <source>
        <dbReference type="EMBL" id="CAJ0579692.1"/>
    </source>
</evidence>
<dbReference type="Gene3D" id="1.20.1070.10">
    <property type="entry name" value="Rhodopsin 7-helix transmembrane proteins"/>
    <property type="match status" value="1"/>
</dbReference>
<sequence length="248" mass="27727">MPSIIPILSIVVGCTSLLLLCLDRVRAILWPLSYRLQRGRAACRTYTTLFLCFIAAAGILVMVQDDSDSDKPVICSIPSGLGPRPRLIFVFLLFLTSGLMATLYFVCAAVLRTHTCSNKRRRCIFRSILCCALVALIGLVLTATVNLSLIVYAEYDVRQRNPAASREPGHFLFLSAATLELLVQRTPRCRVVEICSGIILNALCSANYCIYFKMSCDYRRALKNQWQRIGLAMQNSESETTEVQRSML</sequence>
<protein>
    <recommendedName>
        <fullName evidence="8">G-protein coupled receptors family 1 profile domain-containing protein</fullName>
    </recommendedName>
</protein>
<dbReference type="AlphaFoldDB" id="A0AA36G587"/>
<keyword evidence="4 5" id="KW-0472">Membrane</keyword>
<evidence type="ECO:0000256" key="4">
    <source>
        <dbReference type="ARBA" id="ARBA00023136"/>
    </source>
</evidence>
<accession>A0AA36G587</accession>
<dbReference type="EMBL" id="CATQJA010002657">
    <property type="protein sequence ID" value="CAJ0579692.1"/>
    <property type="molecule type" value="Genomic_DNA"/>
</dbReference>
<name>A0AA36G587_9BILA</name>
<dbReference type="InterPro" id="IPR019424">
    <property type="entry name" value="7TM_GPCR_Srsx"/>
</dbReference>
<comment type="caution">
    <text evidence="6">The sequence shown here is derived from an EMBL/GenBank/DDBJ whole genome shotgun (WGS) entry which is preliminary data.</text>
</comment>
<feature type="transmembrane region" description="Helical" evidence="5">
    <location>
        <begin position="46"/>
        <end position="63"/>
    </location>
</feature>
<evidence type="ECO:0000256" key="1">
    <source>
        <dbReference type="ARBA" id="ARBA00004370"/>
    </source>
</evidence>
<dbReference type="InterPro" id="IPR047130">
    <property type="entry name" value="7TM_GPCR_Srsx_nematod"/>
</dbReference>
<keyword evidence="7" id="KW-1185">Reference proteome</keyword>
<dbReference type="Pfam" id="PF10320">
    <property type="entry name" value="7TM_GPCR_Srsx"/>
    <property type="match status" value="1"/>
</dbReference>
<dbReference type="GO" id="GO:0004930">
    <property type="term" value="F:G protein-coupled receptor activity"/>
    <property type="evidence" value="ECO:0007669"/>
    <property type="project" value="InterPro"/>
</dbReference>
<dbReference type="InterPro" id="IPR000276">
    <property type="entry name" value="GPCR_Rhodpsn"/>
</dbReference>
<keyword evidence="3 5" id="KW-1133">Transmembrane helix</keyword>
<dbReference type="SMART" id="SM01381">
    <property type="entry name" value="7TM_GPCR_Srsx"/>
    <property type="match status" value="1"/>
</dbReference>
<evidence type="ECO:0000256" key="2">
    <source>
        <dbReference type="ARBA" id="ARBA00022692"/>
    </source>
</evidence>
<dbReference type="SUPFAM" id="SSF81321">
    <property type="entry name" value="Family A G protein-coupled receptor-like"/>
    <property type="match status" value="1"/>
</dbReference>
<evidence type="ECO:0008006" key="8">
    <source>
        <dbReference type="Google" id="ProtNLM"/>
    </source>
</evidence>
<feature type="transmembrane region" description="Helical" evidence="5">
    <location>
        <begin position="87"/>
        <end position="111"/>
    </location>
</feature>
<dbReference type="PANTHER" id="PTHR23360:SF5">
    <property type="entry name" value="G-PROTEIN COUPLED RECEPTORS FAMILY 1 PROFILE DOMAIN-CONTAINING PROTEIN"/>
    <property type="match status" value="1"/>
</dbReference>
<feature type="transmembrane region" description="Helical" evidence="5">
    <location>
        <begin position="123"/>
        <end position="152"/>
    </location>
</feature>
<evidence type="ECO:0000256" key="3">
    <source>
        <dbReference type="ARBA" id="ARBA00022989"/>
    </source>
</evidence>
<keyword evidence="2 5" id="KW-0812">Transmembrane</keyword>
<dbReference type="GO" id="GO:0016020">
    <property type="term" value="C:membrane"/>
    <property type="evidence" value="ECO:0007669"/>
    <property type="project" value="UniProtKB-SubCell"/>
</dbReference>
<evidence type="ECO:0000256" key="5">
    <source>
        <dbReference type="SAM" id="Phobius"/>
    </source>
</evidence>
<evidence type="ECO:0000313" key="7">
    <source>
        <dbReference type="Proteomes" id="UP001177023"/>
    </source>
</evidence>
<dbReference type="PANTHER" id="PTHR23360">
    <property type="entry name" value="G-PROTEIN COUPLED RECEPTORS FAMILY 1 PROFILE DOMAIN-CONTAINING PROTEIN-RELATED"/>
    <property type="match status" value="1"/>
</dbReference>
<comment type="subcellular location">
    <subcellularLocation>
        <location evidence="1">Membrane</location>
    </subcellularLocation>
</comment>
<dbReference type="Proteomes" id="UP001177023">
    <property type="component" value="Unassembled WGS sequence"/>
</dbReference>
<organism evidence="6 7">
    <name type="scientific">Mesorhabditis spiculigera</name>
    <dbReference type="NCBI Taxonomy" id="96644"/>
    <lineage>
        <taxon>Eukaryota</taxon>
        <taxon>Metazoa</taxon>
        <taxon>Ecdysozoa</taxon>
        <taxon>Nematoda</taxon>
        <taxon>Chromadorea</taxon>
        <taxon>Rhabditida</taxon>
        <taxon>Rhabditina</taxon>
        <taxon>Rhabditomorpha</taxon>
        <taxon>Rhabditoidea</taxon>
        <taxon>Rhabditidae</taxon>
        <taxon>Mesorhabditinae</taxon>
        <taxon>Mesorhabditis</taxon>
    </lineage>
</organism>